<keyword evidence="2" id="KW-1185">Reference proteome</keyword>
<comment type="caution">
    <text evidence="1">The sequence shown here is derived from an EMBL/GenBank/DDBJ whole genome shotgun (WGS) entry which is preliminary data.</text>
</comment>
<gene>
    <name evidence="1" type="ORF">CS022_16130</name>
</gene>
<proteinExistence type="predicted"/>
<accession>A0A4Q0YQM3</accession>
<organism evidence="1 2">
    <name type="scientific">Veronia nyctiphanis</name>
    <dbReference type="NCBI Taxonomy" id="1278244"/>
    <lineage>
        <taxon>Bacteria</taxon>
        <taxon>Pseudomonadati</taxon>
        <taxon>Pseudomonadota</taxon>
        <taxon>Gammaproteobacteria</taxon>
        <taxon>Vibrionales</taxon>
        <taxon>Vibrionaceae</taxon>
        <taxon>Veronia</taxon>
    </lineage>
</organism>
<dbReference type="RefSeq" id="WP_129123133.1">
    <property type="nucleotide sequence ID" value="NZ_PEIB01000022.1"/>
</dbReference>
<evidence type="ECO:0008006" key="3">
    <source>
        <dbReference type="Google" id="ProtNLM"/>
    </source>
</evidence>
<name>A0A4Q0YQM3_9GAMM</name>
<protein>
    <recommendedName>
        <fullName evidence="3">Lipoprotein</fullName>
    </recommendedName>
</protein>
<reference evidence="1 2" key="1">
    <citation type="submission" date="2017-10" db="EMBL/GenBank/DDBJ databases">
        <title>Nyctiphanis sp. nov., isolated from the stomach of the euphausiid Nyctiphanes simplex (Hansen, 1911) in the Gulf of California.</title>
        <authorList>
            <person name="Gomez-Gil B."/>
            <person name="Aguilar-Mendez M."/>
            <person name="Lopez-Cortes A."/>
            <person name="Gomez-Gutierrez J."/>
            <person name="Roque A."/>
            <person name="Lang E."/>
            <person name="Gonzalez-Castillo A."/>
        </authorList>
    </citation>
    <scope>NUCLEOTIDE SEQUENCE [LARGE SCALE GENOMIC DNA]</scope>
    <source>
        <strain evidence="1 2">CAIM 600</strain>
    </source>
</reference>
<dbReference type="Proteomes" id="UP000290287">
    <property type="component" value="Unassembled WGS sequence"/>
</dbReference>
<sequence>MKNYCAMGILLSLLGCGGGGGDAGGENASVSSSSTTAYSDDKLDIFVMFQSMGGKKARASSIPKTAVNNTLLTLGKGDAIGVTVDGVKQVLSREENTDVASYSLDTVSDASEYVLTFSRESNNASYSVLFNQDALPVPMSLTHSFAGEVISINVSREAGHFYSIPWMALNCFSERESLTTAVHSSLDENGSYQQSLKTAFDSTQSELLQRFDECHVDFTVSASRLENASQYRDGPLNVSVSKIKEIRIDL</sequence>
<evidence type="ECO:0000313" key="2">
    <source>
        <dbReference type="Proteomes" id="UP000290287"/>
    </source>
</evidence>
<dbReference type="EMBL" id="PEIB01000022">
    <property type="protein sequence ID" value="RXJ72354.1"/>
    <property type="molecule type" value="Genomic_DNA"/>
</dbReference>
<evidence type="ECO:0000313" key="1">
    <source>
        <dbReference type="EMBL" id="RXJ72354.1"/>
    </source>
</evidence>
<dbReference type="PROSITE" id="PS51257">
    <property type="entry name" value="PROKAR_LIPOPROTEIN"/>
    <property type="match status" value="1"/>
</dbReference>
<dbReference type="OrthoDB" id="9824643at2"/>
<dbReference type="AlphaFoldDB" id="A0A4Q0YQM3"/>